<dbReference type="Proteomes" id="UP000230586">
    <property type="component" value="Unassembled WGS sequence"/>
</dbReference>
<feature type="transmembrane region" description="Helical" evidence="1">
    <location>
        <begin position="18"/>
        <end position="38"/>
    </location>
</feature>
<keyword evidence="1" id="KW-1133">Transmembrane helix</keyword>
<sequence length="277" mass="31527">MKLSYFYVNNKTLMKRGFVFLFFLLDVIIVFLFGRIFLNYQALSEANDTQMRLMSVNLINHEIVKLMIEPDPLIIGNTYSIKTKDQYYDLLALAQNSSKNWAIVEIGYTFIVNKKELGSRSTFILPNSSKYLTAFNVLGGQDAECKILYTNWKRTTDYTLLSYKDSIKSSGANYAYSSSNSLGGQAAFTLINESPYGFWEVGFEIVLFNRYQEPIGINYLSVDKLMARETRDIKFGWINGPSAPVAKIEVYPEINFLNSDDIMKIDAPIGSPPGRDN</sequence>
<proteinExistence type="predicted"/>
<evidence type="ECO:0000256" key="1">
    <source>
        <dbReference type="SAM" id="Phobius"/>
    </source>
</evidence>
<keyword evidence="1" id="KW-0472">Membrane</keyword>
<keyword evidence="1" id="KW-0812">Transmembrane</keyword>
<dbReference type="EMBL" id="PEXX01000050">
    <property type="protein sequence ID" value="PIU10407.1"/>
    <property type="molecule type" value="Genomic_DNA"/>
</dbReference>
<protein>
    <submittedName>
        <fullName evidence="2">Uncharacterized protein</fullName>
    </submittedName>
</protein>
<name>A0A2M6XRY7_9BACT</name>
<reference evidence="3" key="1">
    <citation type="submission" date="2017-09" db="EMBL/GenBank/DDBJ databases">
        <title>Depth-based differentiation of microbial function through sediment-hosted aquifers and enrichment of novel symbionts in the deep terrestrial subsurface.</title>
        <authorList>
            <person name="Probst A.J."/>
            <person name="Ladd B."/>
            <person name="Jarett J.K."/>
            <person name="Geller-Mcgrath D.E."/>
            <person name="Sieber C.M.K."/>
            <person name="Emerson J.B."/>
            <person name="Anantharaman K."/>
            <person name="Thomas B.C."/>
            <person name="Malmstrom R."/>
            <person name="Stieglmeier M."/>
            <person name="Klingl A."/>
            <person name="Woyke T."/>
            <person name="Ryan C.M."/>
            <person name="Banfield J.F."/>
        </authorList>
    </citation>
    <scope>NUCLEOTIDE SEQUENCE [LARGE SCALE GENOMIC DNA]</scope>
</reference>
<gene>
    <name evidence="2" type="ORF">COT27_03285</name>
</gene>
<organism evidence="2 3">
    <name type="scientific">Candidatus Kuenenbacteria bacterium CG08_land_8_20_14_0_20_37_23</name>
    <dbReference type="NCBI Taxonomy" id="1974617"/>
    <lineage>
        <taxon>Bacteria</taxon>
        <taxon>Candidatus Kueneniibacteriota</taxon>
    </lineage>
</organism>
<accession>A0A2M6XRY7</accession>
<comment type="caution">
    <text evidence="2">The sequence shown here is derived from an EMBL/GenBank/DDBJ whole genome shotgun (WGS) entry which is preliminary data.</text>
</comment>
<dbReference type="AlphaFoldDB" id="A0A2M6XRY7"/>
<evidence type="ECO:0000313" key="3">
    <source>
        <dbReference type="Proteomes" id="UP000230586"/>
    </source>
</evidence>
<evidence type="ECO:0000313" key="2">
    <source>
        <dbReference type="EMBL" id="PIU10407.1"/>
    </source>
</evidence>